<dbReference type="EMBL" id="WKPR01000041">
    <property type="protein sequence ID" value="MSB22458.1"/>
    <property type="molecule type" value="Genomic_DNA"/>
</dbReference>
<dbReference type="RefSeq" id="WP_044945150.1">
    <property type="nucleotide sequence ID" value="NZ_CP084007.1"/>
</dbReference>
<dbReference type="Proteomes" id="UP000434475">
    <property type="component" value="Unassembled WGS sequence"/>
</dbReference>
<accession>A0A6I2R6T8</accession>
<dbReference type="AlphaFoldDB" id="A0A6I2R6T8"/>
<evidence type="ECO:0000313" key="1">
    <source>
        <dbReference type="EMBL" id="MSB22458.1"/>
    </source>
</evidence>
<proteinExistence type="predicted"/>
<reference evidence="1 2" key="1">
    <citation type="journal article" date="2019" name="Nat. Med.">
        <title>A library of human gut bacterial isolates paired with longitudinal multiomics data enables mechanistic microbiome research.</title>
        <authorList>
            <person name="Poyet M."/>
            <person name="Groussin M."/>
            <person name="Gibbons S.M."/>
            <person name="Avila-Pacheco J."/>
            <person name="Jiang X."/>
            <person name="Kearney S.M."/>
            <person name="Perrotta A.R."/>
            <person name="Berdy B."/>
            <person name="Zhao S."/>
            <person name="Lieberman T.D."/>
            <person name="Swanson P.K."/>
            <person name="Smith M."/>
            <person name="Roesemann S."/>
            <person name="Alexander J.E."/>
            <person name="Rich S.A."/>
            <person name="Livny J."/>
            <person name="Vlamakis H."/>
            <person name="Clish C."/>
            <person name="Bullock K."/>
            <person name="Deik A."/>
            <person name="Scott J."/>
            <person name="Pierce K.A."/>
            <person name="Xavier R.J."/>
            <person name="Alm E.J."/>
        </authorList>
    </citation>
    <scope>NUCLEOTIDE SEQUENCE [LARGE SCALE GENOMIC DNA]</scope>
    <source>
        <strain evidence="1 2">BIOML-A2</strain>
    </source>
</reference>
<organism evidence="1 2">
    <name type="scientific">Flavonifractor plautii</name>
    <name type="common">Fusobacterium plautii</name>
    <dbReference type="NCBI Taxonomy" id="292800"/>
    <lineage>
        <taxon>Bacteria</taxon>
        <taxon>Bacillati</taxon>
        <taxon>Bacillota</taxon>
        <taxon>Clostridia</taxon>
        <taxon>Eubacteriales</taxon>
        <taxon>Oscillospiraceae</taxon>
        <taxon>Flavonifractor</taxon>
    </lineage>
</organism>
<sequence>MMAQIPNTKLELHPSMFDLLMTVLAYNAANAPVESVRSGAKDLMEKRMRFTRLYMSKDGEQYASLCMYENEAEEMIWQLLLSAALNYDVSEEYHKKLKVGSRSDPQ</sequence>
<name>A0A6I2R6T8_FLAPL</name>
<gene>
    <name evidence="1" type="ORF">GKE97_23635</name>
</gene>
<evidence type="ECO:0000313" key="2">
    <source>
        <dbReference type="Proteomes" id="UP000434475"/>
    </source>
</evidence>
<protein>
    <submittedName>
        <fullName evidence="1">Uncharacterized protein</fullName>
    </submittedName>
</protein>
<comment type="caution">
    <text evidence="1">The sequence shown here is derived from an EMBL/GenBank/DDBJ whole genome shotgun (WGS) entry which is preliminary data.</text>
</comment>